<feature type="transmembrane region" description="Helical" evidence="1">
    <location>
        <begin position="196"/>
        <end position="217"/>
    </location>
</feature>
<evidence type="ECO:0000256" key="1">
    <source>
        <dbReference type="SAM" id="Phobius"/>
    </source>
</evidence>
<keyword evidence="1" id="KW-1133">Transmembrane helix</keyword>
<comment type="caution">
    <text evidence="4">The sequence shown here is derived from an EMBL/GenBank/DDBJ whole genome shotgun (WGS) entry which is preliminary data.</text>
</comment>
<feature type="transmembrane region" description="Helical" evidence="1">
    <location>
        <begin position="74"/>
        <end position="92"/>
    </location>
</feature>
<dbReference type="Pfam" id="PF04235">
    <property type="entry name" value="DUF418"/>
    <property type="match status" value="1"/>
</dbReference>
<dbReference type="PANTHER" id="PTHR30590:SF3">
    <property type="entry name" value="HYPOTHETICAL MEMBRANE SPANNING PROTEIN"/>
    <property type="match status" value="1"/>
</dbReference>
<dbReference type="PANTHER" id="PTHR30590">
    <property type="entry name" value="INNER MEMBRANE PROTEIN"/>
    <property type="match status" value="1"/>
</dbReference>
<evidence type="ECO:0000259" key="3">
    <source>
        <dbReference type="Pfam" id="PF07786"/>
    </source>
</evidence>
<feature type="transmembrane region" description="Helical" evidence="1">
    <location>
        <begin position="309"/>
        <end position="327"/>
    </location>
</feature>
<keyword evidence="1" id="KW-0472">Membrane</keyword>
<dbReference type="EMBL" id="JAAATY010000001">
    <property type="protein sequence ID" value="NRN63272.1"/>
    <property type="molecule type" value="Genomic_DNA"/>
</dbReference>
<feature type="transmembrane region" description="Helical" evidence="1">
    <location>
        <begin position="272"/>
        <end position="297"/>
    </location>
</feature>
<feature type="domain" description="DUF418" evidence="2">
    <location>
        <begin position="243"/>
        <end position="336"/>
    </location>
</feature>
<dbReference type="InterPro" id="IPR007349">
    <property type="entry name" value="DUF418"/>
</dbReference>
<feature type="domain" description="Heparan-alpha-glucosaminide N-acetyltransferase catalytic" evidence="3">
    <location>
        <begin position="4"/>
        <end position="193"/>
    </location>
</feature>
<proteinExistence type="predicted"/>
<feature type="transmembrane region" description="Helical" evidence="1">
    <location>
        <begin position="247"/>
        <end position="265"/>
    </location>
</feature>
<name>A0ABX2EX37_9PSEU</name>
<evidence type="ECO:0000313" key="4">
    <source>
        <dbReference type="EMBL" id="NRN63272.1"/>
    </source>
</evidence>
<accession>A0ABX2EX37</accession>
<reference evidence="4 5" key="1">
    <citation type="submission" date="2020-01" db="EMBL/GenBank/DDBJ databases">
        <title>Kibdelosporangium persica a novel Actinomycetes from a hot desert in Iran.</title>
        <authorList>
            <person name="Safaei N."/>
            <person name="Zaburannyi N."/>
            <person name="Mueller R."/>
            <person name="Wink J."/>
        </authorList>
    </citation>
    <scope>NUCLEOTIDE SEQUENCE [LARGE SCALE GENOMIC DNA]</scope>
    <source>
        <strain evidence="4 5">4NS15</strain>
    </source>
</reference>
<organism evidence="4 5">
    <name type="scientific">Kibdelosporangium persicum</name>
    <dbReference type="NCBI Taxonomy" id="2698649"/>
    <lineage>
        <taxon>Bacteria</taxon>
        <taxon>Bacillati</taxon>
        <taxon>Actinomycetota</taxon>
        <taxon>Actinomycetes</taxon>
        <taxon>Pseudonocardiales</taxon>
        <taxon>Pseudonocardiaceae</taxon>
        <taxon>Kibdelosporangium</taxon>
    </lineage>
</organism>
<evidence type="ECO:0000259" key="2">
    <source>
        <dbReference type="Pfam" id="PF04235"/>
    </source>
</evidence>
<evidence type="ECO:0000313" key="5">
    <source>
        <dbReference type="Proteomes" id="UP000763557"/>
    </source>
</evidence>
<keyword evidence="5" id="KW-1185">Reference proteome</keyword>
<gene>
    <name evidence="4" type="ORF">GC106_4730</name>
</gene>
<dbReference type="InterPro" id="IPR012429">
    <property type="entry name" value="HGSNAT_cat"/>
</dbReference>
<sequence>MSPRIAGVDLARGLAVFGMFAAHVGPEPARTSGLLGDVMQAAHGRSSVLFATLAGLSLALTTGRQRPAATARDYFRIAIRAVVLIALGTSLTLLGTPIAVILAYYGTYFVLALPFLRLRAPWLLATAAVLAIAGPYVSIVAKQEWSSWGDPLEQISREGFLQFLLTGYYPAVTWMPYVLAGMALGRLDLTSVRLRLTLLVTGPVMALAGYGGSAIAVREYGGSVVPARDSLPWLLESSPHSNTSFEIVGALGVAMFVLACALFVAERLPKPVWPVTAVGTMSLSVYTGHLFLIAWLAAADVRISPVPELALFVVLASLFAMVWLAAFRRGPLEYVLYGLARLVPARQLTRA</sequence>
<keyword evidence="1" id="KW-0812">Transmembrane</keyword>
<dbReference type="RefSeq" id="WP_173123820.1">
    <property type="nucleotide sequence ID" value="NZ_CBCSGW010000033.1"/>
</dbReference>
<dbReference type="Proteomes" id="UP000763557">
    <property type="component" value="Unassembled WGS sequence"/>
</dbReference>
<dbReference type="InterPro" id="IPR052529">
    <property type="entry name" value="Bact_Transport_Assoc"/>
</dbReference>
<feature type="transmembrane region" description="Helical" evidence="1">
    <location>
        <begin position="123"/>
        <end position="141"/>
    </location>
</feature>
<feature type="transmembrane region" description="Helical" evidence="1">
    <location>
        <begin position="42"/>
        <end position="62"/>
    </location>
</feature>
<dbReference type="Pfam" id="PF07786">
    <property type="entry name" value="HGSNAT_cat"/>
    <property type="match status" value="1"/>
</dbReference>
<protein>
    <submittedName>
        <fullName evidence="4">Membrane protein YeiB</fullName>
    </submittedName>
</protein>